<evidence type="ECO:0000256" key="3">
    <source>
        <dbReference type="PIRSR" id="PIRSR620019-2"/>
    </source>
</evidence>
<feature type="binding site" evidence="3">
    <location>
        <position position="167"/>
    </location>
    <ligand>
        <name>acetyl-CoA</name>
        <dbReference type="ChEBI" id="CHEBI:57288"/>
    </ligand>
</feature>
<dbReference type="Pfam" id="PF17836">
    <property type="entry name" value="PglD_N"/>
    <property type="match status" value="1"/>
</dbReference>
<feature type="active site" description="Proton acceptor" evidence="2">
    <location>
        <position position="137"/>
    </location>
</feature>
<name>A0A9J7AN26_9PROT</name>
<proteinExistence type="inferred from homology"/>
<dbReference type="Proteomes" id="UP001060336">
    <property type="component" value="Chromosome"/>
</dbReference>
<dbReference type="CDD" id="cd03360">
    <property type="entry name" value="LbH_AT_putative"/>
    <property type="match status" value="1"/>
</dbReference>
<organism evidence="5 6">
    <name type="scientific">Nisaea acidiphila</name>
    <dbReference type="NCBI Taxonomy" id="1862145"/>
    <lineage>
        <taxon>Bacteria</taxon>
        <taxon>Pseudomonadati</taxon>
        <taxon>Pseudomonadota</taxon>
        <taxon>Alphaproteobacteria</taxon>
        <taxon>Rhodospirillales</taxon>
        <taxon>Thalassobaculaceae</taxon>
        <taxon>Nisaea</taxon>
    </lineage>
</organism>
<evidence type="ECO:0000313" key="6">
    <source>
        <dbReference type="Proteomes" id="UP001060336"/>
    </source>
</evidence>
<dbReference type="InterPro" id="IPR050179">
    <property type="entry name" value="Trans_hexapeptide_repeat"/>
</dbReference>
<feature type="binding site" evidence="3">
    <location>
        <position position="185"/>
    </location>
    <ligand>
        <name>acetyl-CoA</name>
        <dbReference type="ChEBI" id="CHEBI:57288"/>
    </ligand>
</feature>
<dbReference type="Gene3D" id="3.40.50.20">
    <property type="match status" value="1"/>
</dbReference>
<accession>A0A9J7AN26</accession>
<gene>
    <name evidence="5" type="ORF">NUH88_13125</name>
</gene>
<dbReference type="InterPro" id="IPR020019">
    <property type="entry name" value="AcTrfase_PglD-like"/>
</dbReference>
<protein>
    <submittedName>
        <fullName evidence="5">Acetyltransferase</fullName>
    </submittedName>
</protein>
<dbReference type="InterPro" id="IPR011004">
    <property type="entry name" value="Trimer_LpxA-like_sf"/>
</dbReference>
<evidence type="ECO:0000256" key="1">
    <source>
        <dbReference type="ARBA" id="ARBA00007274"/>
    </source>
</evidence>
<keyword evidence="6" id="KW-1185">Reference proteome</keyword>
<dbReference type="KEGG" id="naci:NUH88_13125"/>
<evidence type="ECO:0000259" key="4">
    <source>
        <dbReference type="Pfam" id="PF17836"/>
    </source>
</evidence>
<dbReference type="PANTHER" id="PTHR43300:SF7">
    <property type="entry name" value="UDP-N-ACETYLBACILLOSAMINE N-ACETYLTRANSFERASE"/>
    <property type="match status" value="1"/>
</dbReference>
<evidence type="ECO:0000313" key="5">
    <source>
        <dbReference type="EMBL" id="UUX48354.1"/>
    </source>
</evidence>
<feature type="site" description="Increases basicity of active site His" evidence="2">
    <location>
        <position position="138"/>
    </location>
</feature>
<comment type="similarity">
    <text evidence="1">Belongs to the transferase hexapeptide repeat family.</text>
</comment>
<dbReference type="InterPro" id="IPR041561">
    <property type="entry name" value="PglD_N"/>
</dbReference>
<reference evidence="5" key="1">
    <citation type="submission" date="2022-08" db="EMBL/GenBank/DDBJ databases">
        <title>Nisaea acidiphila sp. nov., isolated from a marine algal debris and emended description of the genus Nisaea Urios et al. 2008.</title>
        <authorList>
            <person name="Kwon K."/>
        </authorList>
    </citation>
    <scope>NUCLEOTIDE SEQUENCE</scope>
    <source>
        <strain evidence="5">MEBiC11861</strain>
    </source>
</reference>
<dbReference type="Gene3D" id="2.160.10.10">
    <property type="entry name" value="Hexapeptide repeat proteins"/>
    <property type="match status" value="1"/>
</dbReference>
<dbReference type="NCBIfam" id="TIGR03570">
    <property type="entry name" value="NeuD_NnaD"/>
    <property type="match status" value="1"/>
</dbReference>
<evidence type="ECO:0000256" key="2">
    <source>
        <dbReference type="PIRSR" id="PIRSR620019-1"/>
    </source>
</evidence>
<dbReference type="RefSeq" id="WP_257766862.1">
    <property type="nucleotide sequence ID" value="NZ_CP102480.1"/>
</dbReference>
<dbReference type="EMBL" id="CP102480">
    <property type="protein sequence ID" value="UUX48354.1"/>
    <property type="molecule type" value="Genomic_DNA"/>
</dbReference>
<sequence>MSRAPVHIVGCGGHAKVIAAMIEGGTRYEVASFVDRDARAEATFLDRPVIGENAFLAAGSGEAVVVGLGEWLRRKDAVARLRAAGWTDFPAVIDPSAVVAADVQVGEGAVLMPGTVVNPGTEIGAFCVLNTGAVLDHDCSMADGSALAPGVTVGGGCRIGAGAYLGIGASLAHGCSVGNGAVLGGGGFLMQDAGPGEFWAGVPATFVRKRAADETVL</sequence>
<dbReference type="PANTHER" id="PTHR43300">
    <property type="entry name" value="ACETYLTRANSFERASE"/>
    <property type="match status" value="1"/>
</dbReference>
<dbReference type="AlphaFoldDB" id="A0A9J7AN26"/>
<feature type="domain" description="PglD N-terminal" evidence="4">
    <location>
        <begin position="7"/>
        <end position="80"/>
    </location>
</feature>
<feature type="binding site" evidence="3">
    <location>
        <position position="69"/>
    </location>
    <ligand>
        <name>substrate</name>
    </ligand>
</feature>
<dbReference type="SUPFAM" id="SSF51161">
    <property type="entry name" value="Trimeric LpxA-like enzymes"/>
    <property type="match status" value="1"/>
</dbReference>